<evidence type="ECO:0000256" key="3">
    <source>
        <dbReference type="ARBA" id="ARBA00022679"/>
    </source>
</evidence>
<feature type="transmembrane region" description="Helical" evidence="7">
    <location>
        <begin position="12"/>
        <end position="32"/>
    </location>
</feature>
<evidence type="ECO:0000259" key="8">
    <source>
        <dbReference type="Pfam" id="PF00535"/>
    </source>
</evidence>
<dbReference type="PANTHER" id="PTHR43867">
    <property type="entry name" value="CELLULOSE SYNTHASE CATALYTIC SUBUNIT A [UDP-FORMING]"/>
    <property type="match status" value="1"/>
</dbReference>
<dbReference type="Gene3D" id="3.90.550.10">
    <property type="entry name" value="Spore Coat Polysaccharide Biosynthesis Protein SpsA, Chain A"/>
    <property type="match status" value="1"/>
</dbReference>
<keyword evidence="3 9" id="KW-0808">Transferase</keyword>
<dbReference type="EC" id="2.4.-.-" evidence="9"/>
<dbReference type="InterPro" id="IPR029044">
    <property type="entry name" value="Nucleotide-diphossugar_trans"/>
</dbReference>
<keyword evidence="2 9" id="KW-0328">Glycosyltransferase</keyword>
<feature type="transmembrane region" description="Helical" evidence="7">
    <location>
        <begin position="475"/>
        <end position="497"/>
    </location>
</feature>
<evidence type="ECO:0000313" key="9">
    <source>
        <dbReference type="EMBL" id="XCM37695.1"/>
    </source>
</evidence>
<gene>
    <name evidence="9" type="ORF">ABWT76_000480</name>
</gene>
<dbReference type="SUPFAM" id="SSF53448">
    <property type="entry name" value="Nucleotide-diphospho-sugar transferases"/>
    <property type="match status" value="1"/>
</dbReference>
<feature type="domain" description="Glycosyltransferase 2-like" evidence="8">
    <location>
        <begin position="82"/>
        <end position="214"/>
    </location>
</feature>
<keyword evidence="5 7" id="KW-1133">Transmembrane helix</keyword>
<dbReference type="InterPro" id="IPR001173">
    <property type="entry name" value="Glyco_trans_2-like"/>
</dbReference>
<name>A0AAU8JHD8_9CYAN</name>
<evidence type="ECO:0000256" key="1">
    <source>
        <dbReference type="ARBA" id="ARBA00004141"/>
    </source>
</evidence>
<keyword evidence="4 7" id="KW-0812">Transmembrane</keyword>
<accession>A0AAU8JHD8</accession>
<dbReference type="GO" id="GO:0016020">
    <property type="term" value="C:membrane"/>
    <property type="evidence" value="ECO:0007669"/>
    <property type="project" value="UniProtKB-SubCell"/>
</dbReference>
<proteinExistence type="predicted"/>
<dbReference type="GO" id="GO:0016757">
    <property type="term" value="F:glycosyltransferase activity"/>
    <property type="evidence" value="ECO:0007669"/>
    <property type="project" value="UniProtKB-KW"/>
</dbReference>
<keyword evidence="6 7" id="KW-0472">Membrane</keyword>
<evidence type="ECO:0000256" key="2">
    <source>
        <dbReference type="ARBA" id="ARBA00022676"/>
    </source>
</evidence>
<feature type="transmembrane region" description="Helical" evidence="7">
    <location>
        <begin position="444"/>
        <end position="463"/>
    </location>
</feature>
<protein>
    <submittedName>
        <fullName evidence="9">Glycosyltransferase</fullName>
        <ecNumber evidence="9">2.4.-.-</ecNumber>
    </submittedName>
</protein>
<feature type="transmembrane region" description="Helical" evidence="7">
    <location>
        <begin position="347"/>
        <end position="366"/>
    </location>
</feature>
<organism evidence="9">
    <name type="scientific">Planktothricoides raciborskii GIHE-MW2</name>
    <dbReference type="NCBI Taxonomy" id="2792601"/>
    <lineage>
        <taxon>Bacteria</taxon>
        <taxon>Bacillati</taxon>
        <taxon>Cyanobacteriota</taxon>
        <taxon>Cyanophyceae</taxon>
        <taxon>Oscillatoriophycideae</taxon>
        <taxon>Oscillatoriales</taxon>
        <taxon>Oscillatoriaceae</taxon>
        <taxon>Planktothricoides</taxon>
    </lineage>
</organism>
<dbReference type="AlphaFoldDB" id="A0AAU8JHD8"/>
<evidence type="ECO:0000256" key="5">
    <source>
        <dbReference type="ARBA" id="ARBA00022989"/>
    </source>
</evidence>
<dbReference type="InterPro" id="IPR050321">
    <property type="entry name" value="Glycosyltr_2/OpgH_subfam"/>
</dbReference>
<feature type="transmembrane region" description="Helical" evidence="7">
    <location>
        <begin position="405"/>
        <end position="424"/>
    </location>
</feature>
<evidence type="ECO:0000256" key="4">
    <source>
        <dbReference type="ARBA" id="ARBA00022692"/>
    </source>
</evidence>
<dbReference type="PANTHER" id="PTHR43867:SF2">
    <property type="entry name" value="CELLULOSE SYNTHASE CATALYTIC SUBUNIT A [UDP-FORMING]"/>
    <property type="match status" value="1"/>
</dbReference>
<dbReference type="EMBL" id="CP159837">
    <property type="protein sequence ID" value="XCM37695.1"/>
    <property type="molecule type" value="Genomic_DNA"/>
</dbReference>
<feature type="transmembrane region" description="Helical" evidence="7">
    <location>
        <begin position="38"/>
        <end position="59"/>
    </location>
</feature>
<evidence type="ECO:0000256" key="6">
    <source>
        <dbReference type="ARBA" id="ARBA00023136"/>
    </source>
</evidence>
<reference evidence="9" key="1">
    <citation type="submission" date="2024-07" db="EMBL/GenBank/DDBJ databases">
        <authorList>
            <person name="Kim Y.J."/>
            <person name="Jeong J.Y."/>
        </authorList>
    </citation>
    <scope>NUCLEOTIDE SEQUENCE</scope>
    <source>
        <strain evidence="9">GIHE-MW2</strain>
    </source>
</reference>
<dbReference type="Pfam" id="PF00535">
    <property type="entry name" value="Glycos_transf_2"/>
    <property type="match status" value="1"/>
</dbReference>
<sequence length="504" mass="56478">MNNSSYNIMLKIAGTSAIVLLVSASCSLLSHLNFHYAIFAYLCAFAVVIGAIFFTYFIIVNLHSSNPIRVDQLSPDTPEVAIIIPIYNEDINLLKVTLDSVIQQDYPLDKIKLFIANDAHREDIATLITVVQSAYPQLSCYHILPPPKSSPARQGEGKAGALNAAWQEVYHRFPQIEYIETRDCDDCVGDSQFLRKCMTYLIDEPTVGLVQTYKETKLIDESDPFDTQEVFLQSYVLPGKITLGGVFSLGSGVVYRQQALVDAGGFDAWNIVEDVTTTVHILQKGWTSQALDVVGVSTQAPVNDLENFLKQRSVWSLDALRLVFFADLSGLSLKQRLAFCTKGIKELLYPTSVFLFNVTIAISLIVGEPMFLSVPPITFMAIAFIALFELSVLKGNVVFAWKHKTLEFALLFANLKMIWVAIVNGKDKKPKYIVTRKTAQHQSYLRYCRWHIVLLILLFIGILRVSISGTIPEHSILFAAAIYWSIRILDVLGLALYQPRYLQS</sequence>
<feature type="transmembrane region" description="Helical" evidence="7">
    <location>
        <begin position="372"/>
        <end position="393"/>
    </location>
</feature>
<comment type="subcellular location">
    <subcellularLocation>
        <location evidence="1">Membrane</location>
        <topology evidence="1">Multi-pass membrane protein</topology>
    </subcellularLocation>
</comment>
<evidence type="ECO:0000256" key="7">
    <source>
        <dbReference type="SAM" id="Phobius"/>
    </source>
</evidence>
<dbReference type="RefSeq" id="WP_190883105.1">
    <property type="nucleotide sequence ID" value="NZ_CP159837.1"/>
</dbReference>